<evidence type="ECO:0000256" key="9">
    <source>
        <dbReference type="ARBA" id="ARBA00023004"/>
    </source>
</evidence>
<dbReference type="Gene3D" id="3.40.50.11850">
    <property type="entry name" value="Diphthamide synthesis DPH1/DPH2 domain 2"/>
    <property type="match status" value="1"/>
</dbReference>
<dbReference type="InterPro" id="IPR016435">
    <property type="entry name" value="DPH1/DPH2"/>
</dbReference>
<dbReference type="OrthoDB" id="1649088at2759"/>
<dbReference type="InParanoid" id="A0A316YNE0"/>
<dbReference type="InterPro" id="IPR042263">
    <property type="entry name" value="DPH1/DPH2_1"/>
</dbReference>
<dbReference type="PIRSF" id="PIRSF004967">
    <property type="entry name" value="DPH1"/>
    <property type="match status" value="1"/>
</dbReference>
<feature type="compositionally biased region" description="Basic and acidic residues" evidence="16">
    <location>
        <begin position="520"/>
        <end position="530"/>
    </location>
</feature>
<dbReference type="FunFam" id="3.40.50.11840:FF:000001">
    <property type="entry name" value="2-(3-amino-3-carboxypropyl)histidine synthase subunit 1"/>
    <property type="match status" value="1"/>
</dbReference>
<evidence type="ECO:0000256" key="8">
    <source>
        <dbReference type="ARBA" id="ARBA00022723"/>
    </source>
</evidence>
<feature type="compositionally biased region" description="Polar residues" evidence="16">
    <location>
        <begin position="18"/>
        <end position="29"/>
    </location>
</feature>
<evidence type="ECO:0000256" key="4">
    <source>
        <dbReference type="ARBA" id="ARBA00012221"/>
    </source>
</evidence>
<evidence type="ECO:0000256" key="13">
    <source>
        <dbReference type="ARBA" id="ARBA00032789"/>
    </source>
</evidence>
<dbReference type="Proteomes" id="UP000245768">
    <property type="component" value="Unassembled WGS sequence"/>
</dbReference>
<evidence type="ECO:0000256" key="3">
    <source>
        <dbReference type="ARBA" id="ARBA00010173"/>
    </source>
</evidence>
<dbReference type="PANTHER" id="PTHR10762">
    <property type="entry name" value="DIPHTHAMIDE BIOSYNTHESIS PROTEIN"/>
    <property type="match status" value="1"/>
</dbReference>
<dbReference type="InterPro" id="IPR042264">
    <property type="entry name" value="DPH1/DPH2_2"/>
</dbReference>
<comment type="similarity">
    <text evidence="3">Belongs to the DPH1/DPH2 family. DPH1 subfamily.</text>
</comment>
<evidence type="ECO:0000256" key="1">
    <source>
        <dbReference type="ARBA" id="ARBA00001966"/>
    </source>
</evidence>
<accession>A0A316YNE0</accession>
<proteinExistence type="inferred from homology"/>
<keyword evidence="8" id="KW-0479">Metal-binding</keyword>
<dbReference type="EC" id="2.5.1.108" evidence="4"/>
<sequence length="550" mass="59867">MNGASSTHDASAPAKRFTQASPSADNGSGSAAGPSRLAPSQVPSSILNDAGLNAAIDTLLPSNYNFEIHKTIHHARHYGSTCVALQMPEGLTLWATAISDIVERFTDATTVIMGDVTYGACCVDDYTAKALGCDFLVHYGHSCLVPVDQTSIRTLYVFVEIAIDPLHLVSTIRSNFSHRSDEFQKSVIESTERGTASAKVDVGIEGDTEKKRGPTHLVLVGTVQFINALHGLRDNLESSQSWEQYIEAGDLSPAGRLRIMSSSAEEASSSNPPRWHEGPYRITIPQVKPLSPGEILGCTSPKLPQAAADEVDAIVYVGDGRFHLESIMISNPRTPAFRYDPYEKRFVREWYDHGRMRSGRGKAVNTARDTLQLGSAPKEEEKEEKGWGLVLGTLGRQGSTKVLSHLQSMLEPTGMPHIPILLSELSPQKLSLFGPSLVAFVQTSCPRLSIDWGDAFKAPLLSPYEAAVALGRTNGWRTGDGVGLQAKGRDEEDYPMDFYADDSRGQWTPRHGLGRKKKETGKMSNRDLIKGLRKKTAVPPPPPQQQAPAL</sequence>
<evidence type="ECO:0000256" key="15">
    <source>
        <dbReference type="ARBA" id="ARBA00060338"/>
    </source>
</evidence>
<comment type="catalytic activity">
    <reaction evidence="14">
        <text>L-histidyl-[translation elongation factor 2] + S-adenosyl-L-methionine = 2-[(3S)-amino-3-carboxypropyl]-L-histidyl-[translation elongation factor 2] + S-methyl-5'-thioadenosine + H(+)</text>
        <dbReference type="Rhea" id="RHEA:36783"/>
        <dbReference type="Rhea" id="RHEA-COMP:9748"/>
        <dbReference type="Rhea" id="RHEA-COMP:9749"/>
        <dbReference type="ChEBI" id="CHEBI:15378"/>
        <dbReference type="ChEBI" id="CHEBI:17509"/>
        <dbReference type="ChEBI" id="CHEBI:29979"/>
        <dbReference type="ChEBI" id="CHEBI:59789"/>
        <dbReference type="ChEBI" id="CHEBI:73995"/>
        <dbReference type="EC" id="2.5.1.108"/>
    </reaction>
</comment>
<dbReference type="GeneID" id="37043508"/>
<dbReference type="AlphaFoldDB" id="A0A316YNE0"/>
<evidence type="ECO:0000256" key="10">
    <source>
        <dbReference type="ARBA" id="ARBA00023014"/>
    </source>
</evidence>
<dbReference type="GO" id="GO:0051536">
    <property type="term" value="F:iron-sulfur cluster binding"/>
    <property type="evidence" value="ECO:0007669"/>
    <property type="project" value="UniProtKB-KW"/>
</dbReference>
<evidence type="ECO:0000256" key="2">
    <source>
        <dbReference type="ARBA" id="ARBA00005156"/>
    </source>
</evidence>
<keyword evidence="10" id="KW-0411">Iron-sulfur</keyword>
<dbReference type="RefSeq" id="XP_025377376.1">
    <property type="nucleotide sequence ID" value="XM_025521592.1"/>
</dbReference>
<keyword evidence="9" id="KW-0408">Iron</keyword>
<evidence type="ECO:0000256" key="6">
    <source>
        <dbReference type="ARBA" id="ARBA00022679"/>
    </source>
</evidence>
<dbReference type="STRING" id="215250.A0A316YNE0"/>
<dbReference type="SFLD" id="SFLDS00032">
    <property type="entry name" value="Radical_SAM_3-amino-3-carboxyp"/>
    <property type="match status" value="1"/>
</dbReference>
<dbReference type="InterPro" id="IPR042265">
    <property type="entry name" value="DPH1/DPH2_3"/>
</dbReference>
<dbReference type="GO" id="GO:0046872">
    <property type="term" value="F:metal ion binding"/>
    <property type="evidence" value="ECO:0007669"/>
    <property type="project" value="UniProtKB-KW"/>
</dbReference>
<feature type="region of interest" description="Disordered" evidence="16">
    <location>
        <begin position="505"/>
        <end position="550"/>
    </location>
</feature>
<evidence type="ECO:0000256" key="12">
    <source>
        <dbReference type="ARBA" id="ARBA00032574"/>
    </source>
</evidence>
<feature type="compositionally biased region" description="Pro residues" evidence="16">
    <location>
        <begin position="538"/>
        <end position="550"/>
    </location>
</feature>
<dbReference type="InterPro" id="IPR035435">
    <property type="entry name" value="DPH1/DPH2_euk_archaea"/>
</dbReference>
<dbReference type="Gene3D" id="3.40.50.11840">
    <property type="entry name" value="Diphthamide synthesis DPH1/DPH2 domain 1"/>
    <property type="match status" value="1"/>
</dbReference>
<evidence type="ECO:0000256" key="5">
    <source>
        <dbReference type="ARBA" id="ARBA00021915"/>
    </source>
</evidence>
<dbReference type="NCBIfam" id="TIGR00322">
    <property type="entry name" value="diphth2_R"/>
    <property type="match status" value="2"/>
</dbReference>
<keyword evidence="6" id="KW-0808">Transferase</keyword>
<comment type="pathway">
    <text evidence="2">Protein modification; peptidyl-diphthamide biosynthesis.</text>
</comment>
<evidence type="ECO:0000256" key="7">
    <source>
        <dbReference type="ARBA" id="ARBA00022691"/>
    </source>
</evidence>
<gene>
    <name evidence="17" type="ORF">FA10DRAFT_266669</name>
</gene>
<evidence type="ECO:0000313" key="18">
    <source>
        <dbReference type="Proteomes" id="UP000245768"/>
    </source>
</evidence>
<name>A0A316YNE0_9BASI</name>
<keyword evidence="18" id="KW-1185">Reference proteome</keyword>
<dbReference type="GO" id="GO:0017183">
    <property type="term" value="P:protein histidyl modification to diphthamide"/>
    <property type="evidence" value="ECO:0007669"/>
    <property type="project" value="UniProtKB-UniPathway"/>
</dbReference>
<dbReference type="UniPathway" id="UPA00559"/>
<keyword evidence="7" id="KW-0949">S-adenosyl-L-methionine</keyword>
<reference evidence="17" key="1">
    <citation type="journal article" date="2018" name="Mol. Biol. Evol.">
        <title>Broad Genomic Sampling Reveals a Smut Pathogenic Ancestry of the Fungal Clade Ustilaginomycotina.</title>
        <authorList>
            <person name="Kijpornyongpan T."/>
            <person name="Mondo S.J."/>
            <person name="Barry K."/>
            <person name="Sandor L."/>
            <person name="Lee J."/>
            <person name="Lipzen A."/>
            <person name="Pangilinan J."/>
            <person name="LaButti K."/>
            <person name="Hainaut M."/>
            <person name="Henrissat B."/>
            <person name="Grigoriev I.V."/>
            <person name="Spatafora J.W."/>
            <person name="Aime M.C."/>
        </authorList>
    </citation>
    <scope>NUCLEOTIDE SEQUENCE [LARGE SCALE GENOMIC DNA]</scope>
    <source>
        <strain evidence="17">MCA 4198</strain>
    </source>
</reference>
<evidence type="ECO:0000256" key="16">
    <source>
        <dbReference type="SAM" id="MobiDB-lite"/>
    </source>
</evidence>
<feature type="region of interest" description="Disordered" evidence="16">
    <location>
        <begin position="1"/>
        <end position="40"/>
    </location>
</feature>
<evidence type="ECO:0000256" key="14">
    <source>
        <dbReference type="ARBA" id="ARBA00048403"/>
    </source>
</evidence>
<dbReference type="GO" id="GO:0090560">
    <property type="term" value="F:2-(3-amino-3-carboxypropyl)histidine synthase activity"/>
    <property type="evidence" value="ECO:0007669"/>
    <property type="project" value="UniProtKB-EC"/>
</dbReference>
<dbReference type="FunCoup" id="A0A316YNE0">
    <property type="interactions" value="316"/>
</dbReference>
<dbReference type="PANTHER" id="PTHR10762:SF1">
    <property type="entry name" value="2-(3-AMINO-3-CARBOXYPROPYL)HISTIDINE SYNTHASE SUBUNIT 1"/>
    <property type="match status" value="1"/>
</dbReference>
<dbReference type="Gene3D" id="3.40.50.11860">
    <property type="entry name" value="Diphthamide synthesis DPH1/DPH2 domain 3"/>
    <property type="match status" value="1"/>
</dbReference>
<organism evidence="17 18">
    <name type="scientific">Acaromyces ingoldii</name>
    <dbReference type="NCBI Taxonomy" id="215250"/>
    <lineage>
        <taxon>Eukaryota</taxon>
        <taxon>Fungi</taxon>
        <taxon>Dikarya</taxon>
        <taxon>Basidiomycota</taxon>
        <taxon>Ustilaginomycotina</taxon>
        <taxon>Exobasidiomycetes</taxon>
        <taxon>Exobasidiales</taxon>
        <taxon>Cryptobasidiaceae</taxon>
        <taxon>Acaromyces</taxon>
    </lineage>
</organism>
<dbReference type="Pfam" id="PF01866">
    <property type="entry name" value="Diphthamide_syn"/>
    <property type="match status" value="2"/>
</dbReference>
<comment type="cofactor">
    <cofactor evidence="1">
        <name>[4Fe-4S] cluster</name>
        <dbReference type="ChEBI" id="CHEBI:49883"/>
    </cofactor>
</comment>
<comment type="function">
    <text evidence="15">Catalyzes the first step of diphthamide biosynthesis, a post-translational modification of histidine which occurs in elongation factor 2. DPH1 and DPH2 transfer a 3-amino-3-carboxypropyl (ACP) group from S-adenosyl-L-methionine (SAM) to a histidine residue, the reaction is assisted by a reduction system comprising DPH3 and a NADH-dependent reductase, predominantly CBR1.</text>
</comment>
<protein>
    <recommendedName>
        <fullName evidence="5">2-(3-amino-3-carboxypropyl)histidine synthase subunit 1</fullName>
        <ecNumber evidence="4">2.5.1.108</ecNumber>
    </recommendedName>
    <alternativeName>
        <fullName evidence="12">Diphthamide biosynthesis protein 1</fullName>
    </alternativeName>
    <alternativeName>
        <fullName evidence="13">Diphtheria toxin resistance protein 1</fullName>
    </alternativeName>
    <alternativeName>
        <fullName evidence="11">S-adenosyl-L-methionine:L-histidine 3-amino-3-carboxypropyltransferase 1</fullName>
    </alternativeName>
</protein>
<evidence type="ECO:0000313" key="17">
    <source>
        <dbReference type="EMBL" id="PWN90178.1"/>
    </source>
</evidence>
<dbReference type="EMBL" id="KZ819636">
    <property type="protein sequence ID" value="PWN90178.1"/>
    <property type="molecule type" value="Genomic_DNA"/>
</dbReference>
<evidence type="ECO:0000256" key="11">
    <source>
        <dbReference type="ARBA" id="ARBA00031690"/>
    </source>
</evidence>